<dbReference type="GO" id="GO:0006508">
    <property type="term" value="P:proteolysis"/>
    <property type="evidence" value="ECO:0007669"/>
    <property type="project" value="InterPro"/>
</dbReference>
<feature type="domain" description="Peptidase M13 C-terminal" evidence="1">
    <location>
        <begin position="4"/>
        <end position="83"/>
    </location>
</feature>
<dbReference type="Gene3D" id="3.40.390.10">
    <property type="entry name" value="Collagenase (Catalytic Domain)"/>
    <property type="match status" value="1"/>
</dbReference>
<sequence>MALKGAPAPVIDGLTGEQRFFLSWAQAWRGKVRAEELRRRIATDPHSPYEFRCNAIVANLSDFYEAFEVTEGDKLWLAESERVEIW</sequence>
<dbReference type="PROSITE" id="PS51885">
    <property type="entry name" value="NEPRILYSIN"/>
    <property type="match status" value="1"/>
</dbReference>
<name>A0A6J7UCW9_9ZZZZ</name>
<dbReference type="SUPFAM" id="SSF55486">
    <property type="entry name" value="Metalloproteases ('zincins'), catalytic domain"/>
    <property type="match status" value="1"/>
</dbReference>
<evidence type="ECO:0000313" key="2">
    <source>
        <dbReference type="EMBL" id="CAB5063631.1"/>
    </source>
</evidence>
<organism evidence="2">
    <name type="scientific">freshwater metagenome</name>
    <dbReference type="NCBI Taxonomy" id="449393"/>
    <lineage>
        <taxon>unclassified sequences</taxon>
        <taxon>metagenomes</taxon>
        <taxon>ecological metagenomes</taxon>
    </lineage>
</organism>
<protein>
    <submittedName>
        <fullName evidence="2">Unannotated protein</fullName>
    </submittedName>
</protein>
<gene>
    <name evidence="2" type="ORF">UFOPK4348_00542</name>
</gene>
<accession>A0A6J7UCW9</accession>
<dbReference type="GO" id="GO:0004222">
    <property type="term" value="F:metalloendopeptidase activity"/>
    <property type="evidence" value="ECO:0007669"/>
    <property type="project" value="InterPro"/>
</dbReference>
<evidence type="ECO:0000259" key="1">
    <source>
        <dbReference type="Pfam" id="PF01431"/>
    </source>
</evidence>
<proteinExistence type="predicted"/>
<dbReference type="InterPro" id="IPR024079">
    <property type="entry name" value="MetalloPept_cat_dom_sf"/>
</dbReference>
<dbReference type="AlphaFoldDB" id="A0A6J7UCW9"/>
<dbReference type="InterPro" id="IPR000718">
    <property type="entry name" value="Peptidase_M13"/>
</dbReference>
<reference evidence="2" key="1">
    <citation type="submission" date="2020-05" db="EMBL/GenBank/DDBJ databases">
        <authorList>
            <person name="Chiriac C."/>
            <person name="Salcher M."/>
            <person name="Ghai R."/>
            <person name="Kavagutti S V."/>
        </authorList>
    </citation>
    <scope>NUCLEOTIDE SEQUENCE</scope>
</reference>
<dbReference type="Pfam" id="PF01431">
    <property type="entry name" value="Peptidase_M13"/>
    <property type="match status" value="1"/>
</dbReference>
<dbReference type="InterPro" id="IPR018497">
    <property type="entry name" value="Peptidase_M13_C"/>
</dbReference>
<dbReference type="EMBL" id="CAFBQR010000086">
    <property type="protein sequence ID" value="CAB5063631.1"/>
    <property type="molecule type" value="Genomic_DNA"/>
</dbReference>